<dbReference type="Pfam" id="PF07730">
    <property type="entry name" value="HisKA_3"/>
    <property type="match status" value="1"/>
</dbReference>
<keyword evidence="6" id="KW-0472">Membrane</keyword>
<feature type="transmembrane region" description="Helical" evidence="6">
    <location>
        <begin position="33"/>
        <end position="50"/>
    </location>
</feature>
<dbReference type="PANTHER" id="PTHR24421">
    <property type="entry name" value="NITRATE/NITRITE SENSOR PROTEIN NARX-RELATED"/>
    <property type="match status" value="1"/>
</dbReference>
<feature type="domain" description="Histidine kinase/HSP90-like ATPase" evidence="7">
    <location>
        <begin position="278"/>
        <end position="360"/>
    </location>
</feature>
<keyword evidence="6" id="KW-1133">Transmembrane helix</keyword>
<dbReference type="EC" id="2.7.13.3" evidence="2"/>
<feature type="transmembrane region" description="Helical" evidence="6">
    <location>
        <begin position="62"/>
        <end position="85"/>
    </location>
</feature>
<feature type="transmembrane region" description="Helical" evidence="6">
    <location>
        <begin position="7"/>
        <end position="27"/>
    </location>
</feature>
<dbReference type="InterPro" id="IPR050482">
    <property type="entry name" value="Sensor_HK_TwoCompSys"/>
</dbReference>
<evidence type="ECO:0000259" key="8">
    <source>
        <dbReference type="Pfam" id="PF07730"/>
    </source>
</evidence>
<dbReference type="Proteomes" id="UP000509535">
    <property type="component" value="Chromosome"/>
</dbReference>
<dbReference type="Gene3D" id="3.30.565.10">
    <property type="entry name" value="Histidine kinase-like ATPase, C-terminal domain"/>
    <property type="match status" value="1"/>
</dbReference>
<feature type="domain" description="Signal transduction histidine kinase subgroup 3 dimerisation and phosphoacceptor" evidence="8">
    <location>
        <begin position="175"/>
        <end position="242"/>
    </location>
</feature>
<keyword evidence="6" id="KW-0812">Transmembrane</keyword>
<dbReference type="RefSeq" id="WP_176798383.1">
    <property type="nucleotide sequence ID" value="NZ_CP040798.1"/>
</dbReference>
<dbReference type="Pfam" id="PF02518">
    <property type="entry name" value="HATPase_c"/>
    <property type="match status" value="1"/>
</dbReference>
<dbReference type="GO" id="GO:0046983">
    <property type="term" value="F:protein dimerization activity"/>
    <property type="evidence" value="ECO:0007669"/>
    <property type="project" value="InterPro"/>
</dbReference>
<accession>A0A7H8UYF9</accession>
<dbReference type="PANTHER" id="PTHR24421:SF63">
    <property type="entry name" value="SENSOR HISTIDINE KINASE DESK"/>
    <property type="match status" value="1"/>
</dbReference>
<sequence>MWEKLKQVHYMFHIALVFIIFPVAGVISGEYPLFLLFWTAIFVAAYYAVLLSNHRLIQFFSWWLLIAYIYYGSVWLNTGFTWYIFYLSNLLIYELDDISFKSWRFLTFIALQPIIVMTNYLMSNVGPAELIFFIVTFLFSDGLTFGLHRIQTTERIKEEKVKQNAQLNLFLAENERNRIGRDLHDSLGHTFAMLSVKAELAQQFLQMEAYDKAAKELQEVQEISKKSMADVRRIINDLKNRTLDEELVTIRAMLEMSGVQVEIENQLNVASIPPSQQSTISMILLEAATNIIKHAQAKKSWFSLVKKDEKIVLDIQDDGCGFQKLTGQELHSIRERLSAMSGTLEILSSQDPTQIRIELPYGGKEA</sequence>
<dbReference type="AlphaFoldDB" id="A0A7H8UYF9"/>
<evidence type="ECO:0000256" key="2">
    <source>
        <dbReference type="ARBA" id="ARBA00012438"/>
    </source>
</evidence>
<reference evidence="9 10" key="1">
    <citation type="submission" date="2019-06" db="EMBL/GenBank/DDBJ databases">
        <title>The organization of the Streptococcus sanguinis genomes.</title>
        <authorList>
            <person name="Wang H.Y."/>
            <person name="Chen Y.Y.M."/>
            <person name="Wu C.H."/>
        </authorList>
    </citation>
    <scope>NUCLEOTIDE SEQUENCE [LARGE SCALE GENOMIC DNA]</scope>
    <source>
        <strain evidence="9 10">CGMH058</strain>
    </source>
</reference>
<dbReference type="InterPro" id="IPR011712">
    <property type="entry name" value="Sig_transdc_His_kin_sub3_dim/P"/>
</dbReference>
<dbReference type="GO" id="GO:0000155">
    <property type="term" value="F:phosphorelay sensor kinase activity"/>
    <property type="evidence" value="ECO:0007669"/>
    <property type="project" value="InterPro"/>
</dbReference>
<dbReference type="Gene3D" id="1.20.5.1930">
    <property type="match status" value="1"/>
</dbReference>
<dbReference type="GO" id="GO:0016020">
    <property type="term" value="C:membrane"/>
    <property type="evidence" value="ECO:0007669"/>
    <property type="project" value="InterPro"/>
</dbReference>
<keyword evidence="5" id="KW-0902">Two-component regulatory system</keyword>
<evidence type="ECO:0000259" key="7">
    <source>
        <dbReference type="Pfam" id="PF02518"/>
    </source>
</evidence>
<evidence type="ECO:0000256" key="4">
    <source>
        <dbReference type="ARBA" id="ARBA00022777"/>
    </source>
</evidence>
<keyword evidence="3" id="KW-0808">Transferase</keyword>
<evidence type="ECO:0000256" key="6">
    <source>
        <dbReference type="SAM" id="Phobius"/>
    </source>
</evidence>
<feature type="transmembrane region" description="Helical" evidence="6">
    <location>
        <begin position="130"/>
        <end position="148"/>
    </location>
</feature>
<dbReference type="CDD" id="cd16917">
    <property type="entry name" value="HATPase_UhpB-NarQ-NarX-like"/>
    <property type="match status" value="1"/>
</dbReference>
<comment type="catalytic activity">
    <reaction evidence="1">
        <text>ATP + protein L-histidine = ADP + protein N-phospho-L-histidine.</text>
        <dbReference type="EC" id="2.7.13.3"/>
    </reaction>
</comment>
<keyword evidence="4 9" id="KW-0418">Kinase</keyword>
<dbReference type="SUPFAM" id="SSF55874">
    <property type="entry name" value="ATPase domain of HSP90 chaperone/DNA topoisomerase II/histidine kinase"/>
    <property type="match status" value="1"/>
</dbReference>
<protein>
    <recommendedName>
        <fullName evidence="2">histidine kinase</fullName>
        <ecNumber evidence="2">2.7.13.3</ecNumber>
    </recommendedName>
</protein>
<evidence type="ECO:0000313" key="10">
    <source>
        <dbReference type="Proteomes" id="UP000509535"/>
    </source>
</evidence>
<evidence type="ECO:0000256" key="5">
    <source>
        <dbReference type="ARBA" id="ARBA00023012"/>
    </source>
</evidence>
<dbReference type="EMBL" id="CP040798">
    <property type="protein sequence ID" value="QLB49439.1"/>
    <property type="molecule type" value="Genomic_DNA"/>
</dbReference>
<name>A0A7H8UYF9_STRSA</name>
<evidence type="ECO:0000256" key="3">
    <source>
        <dbReference type="ARBA" id="ARBA00022679"/>
    </source>
</evidence>
<proteinExistence type="predicted"/>
<dbReference type="InterPro" id="IPR003594">
    <property type="entry name" value="HATPase_dom"/>
</dbReference>
<evidence type="ECO:0000256" key="1">
    <source>
        <dbReference type="ARBA" id="ARBA00000085"/>
    </source>
</evidence>
<gene>
    <name evidence="9" type="ORF">FDP16_02075</name>
</gene>
<dbReference type="InterPro" id="IPR036890">
    <property type="entry name" value="HATPase_C_sf"/>
</dbReference>
<organism evidence="9 10">
    <name type="scientific">Streptococcus sanguinis</name>
    <dbReference type="NCBI Taxonomy" id="1305"/>
    <lineage>
        <taxon>Bacteria</taxon>
        <taxon>Bacillati</taxon>
        <taxon>Bacillota</taxon>
        <taxon>Bacilli</taxon>
        <taxon>Lactobacillales</taxon>
        <taxon>Streptococcaceae</taxon>
        <taxon>Streptococcus</taxon>
    </lineage>
</organism>
<evidence type="ECO:0000313" key="9">
    <source>
        <dbReference type="EMBL" id="QLB49439.1"/>
    </source>
</evidence>